<dbReference type="Pfam" id="PF23859">
    <property type="entry name" value="DpdA"/>
    <property type="match status" value="1"/>
</dbReference>
<evidence type="ECO:0000313" key="3">
    <source>
        <dbReference type="Proteomes" id="UP000295818"/>
    </source>
</evidence>
<dbReference type="EMBL" id="SLWM01000003">
    <property type="protein sequence ID" value="TCO27378.1"/>
    <property type="molecule type" value="Genomic_DNA"/>
</dbReference>
<sequence length="264" mass="29119">MTTVEFFLGTHEPGWLAWSPVPLFVSDRRLRRYRSLPRAASRWALDSGGFTELDTHGSWDHGPTPAAYVAAVRRYRDEIGQLAWAAPQDWMCEPWITTKTRLTIAEHQRRTVDNYLTLRALAPDLPFVPVIQGWQVGDYLACVEMYAAAGVDLTAAPVVGLGSVCRRQATGEAADIVDALRSVGVARLHGFGIKILGLRRYGQRLASADSMAWSIAARYEPPLPGCTHVTCSNCARYALAWRATVIASIPTHEPLSLFDREAAA</sequence>
<name>A0ABY2BQY6_9ACTN</name>
<organism evidence="2 3">
    <name type="scientific">Kribbella orskensis</name>
    <dbReference type="NCBI Taxonomy" id="2512216"/>
    <lineage>
        <taxon>Bacteria</taxon>
        <taxon>Bacillati</taxon>
        <taxon>Actinomycetota</taxon>
        <taxon>Actinomycetes</taxon>
        <taxon>Propionibacteriales</taxon>
        <taxon>Kribbellaceae</taxon>
        <taxon>Kribbella</taxon>
    </lineage>
</organism>
<evidence type="ECO:0000259" key="1">
    <source>
        <dbReference type="Pfam" id="PF23859"/>
    </source>
</evidence>
<reference evidence="2 3" key="1">
    <citation type="journal article" date="2015" name="Stand. Genomic Sci.">
        <title>Genomic Encyclopedia of Bacterial and Archaeal Type Strains, Phase III: the genomes of soil and plant-associated and newly described type strains.</title>
        <authorList>
            <person name="Whitman W.B."/>
            <person name="Woyke T."/>
            <person name="Klenk H.P."/>
            <person name="Zhou Y."/>
            <person name="Lilburn T.G."/>
            <person name="Beck B.J."/>
            <person name="De Vos P."/>
            <person name="Vandamme P."/>
            <person name="Eisen J.A."/>
            <person name="Garrity G."/>
            <person name="Hugenholtz P."/>
            <person name="Kyrpides N.C."/>
        </authorList>
    </citation>
    <scope>NUCLEOTIDE SEQUENCE [LARGE SCALE GENOMIC DNA]</scope>
    <source>
        <strain evidence="2 3">VKM Ac-2538</strain>
    </source>
</reference>
<keyword evidence="3" id="KW-1185">Reference proteome</keyword>
<comment type="caution">
    <text evidence="2">The sequence shown here is derived from an EMBL/GenBank/DDBJ whole genome shotgun (WGS) entry which is preliminary data.</text>
</comment>
<proteinExistence type="predicted"/>
<dbReference type="InterPro" id="IPR055645">
    <property type="entry name" value="DpdA"/>
</dbReference>
<dbReference type="Proteomes" id="UP000295818">
    <property type="component" value="Unassembled WGS sequence"/>
</dbReference>
<feature type="domain" description="DeoxyPurine in DNA protein A" evidence="1">
    <location>
        <begin position="5"/>
        <end position="260"/>
    </location>
</feature>
<evidence type="ECO:0000313" key="2">
    <source>
        <dbReference type="EMBL" id="TCO27378.1"/>
    </source>
</evidence>
<gene>
    <name evidence="2" type="ORF">EV644_10375</name>
</gene>
<accession>A0ABY2BQY6</accession>
<dbReference type="RefSeq" id="WP_132190155.1">
    <property type="nucleotide sequence ID" value="NZ_SLWM01000003.1"/>
</dbReference>
<protein>
    <recommendedName>
        <fullName evidence="1">DeoxyPurine in DNA protein A domain-containing protein</fullName>
    </recommendedName>
</protein>